<reference evidence="1 2" key="1">
    <citation type="submission" date="2017-04" db="EMBL/GenBank/DDBJ databases">
        <title>Novel microbial lineages endemic to geothermal iron-oxide mats fill important gaps in the evolutionary history of Archaea.</title>
        <authorList>
            <person name="Jay Z.J."/>
            <person name="Beam J.P."/>
            <person name="Dlakic M."/>
            <person name="Rusch D.B."/>
            <person name="Kozubal M.A."/>
            <person name="Inskeep W.P."/>
        </authorList>
    </citation>
    <scope>NUCLEOTIDE SEQUENCE [LARGE SCALE GENOMIC DNA]</scope>
    <source>
        <strain evidence="1">BE_D</strain>
    </source>
</reference>
<comment type="caution">
    <text evidence="1">The sequence shown here is derived from an EMBL/GenBank/DDBJ whole genome shotgun (WGS) entry which is preliminary data.</text>
</comment>
<evidence type="ECO:0008006" key="3">
    <source>
        <dbReference type="Google" id="ProtNLM"/>
    </source>
</evidence>
<dbReference type="EMBL" id="NEXD01000107">
    <property type="protein sequence ID" value="PSN83332.1"/>
    <property type="molecule type" value="Genomic_DNA"/>
</dbReference>
<evidence type="ECO:0000313" key="1">
    <source>
        <dbReference type="EMBL" id="PSN83332.1"/>
    </source>
</evidence>
<sequence length="99" mass="11501">MAERPNNPERLLALYYVRIFTEVELDSALLEAIRDAILEDAQMFCWWVVSFESRKDAFIIMLATPPLTCFDDIMDTITEDVEESLKKKFPNLKQVLMPG</sequence>
<proteinExistence type="predicted"/>
<gene>
    <name evidence="1" type="ORF">B9Q02_10680</name>
</gene>
<dbReference type="Proteomes" id="UP000240569">
    <property type="component" value="Unassembled WGS sequence"/>
</dbReference>
<dbReference type="AlphaFoldDB" id="A0A2R6AA85"/>
<accession>A0A2R6AA85</accession>
<name>A0A2R6AA85_9ARCH</name>
<organism evidence="1 2">
    <name type="scientific">Candidatus Marsarchaeota G1 archaeon BE_D</name>
    <dbReference type="NCBI Taxonomy" id="1978156"/>
    <lineage>
        <taxon>Archaea</taxon>
        <taxon>Candidatus Marsarchaeota</taxon>
        <taxon>Candidatus Marsarchaeota group 1</taxon>
    </lineage>
</organism>
<feature type="non-terminal residue" evidence="1">
    <location>
        <position position="99"/>
    </location>
</feature>
<protein>
    <recommendedName>
        <fullName evidence="3">Transposase IS200-like domain-containing protein</fullName>
    </recommendedName>
</protein>
<evidence type="ECO:0000313" key="2">
    <source>
        <dbReference type="Proteomes" id="UP000240569"/>
    </source>
</evidence>